<sequence>MGKFVGALAVILLGVGGFFGYQYYNDTYKTTTAYAKIPEIVPEKMKTKDMSGDIVENSYTYEYDVTFVKENGETTKRTFDVSGENPQPLKPGSYIKAEISNERVNAPTEIAATDVPNSIKEQLNAGSNQ</sequence>
<dbReference type="OrthoDB" id="2146259at2"/>
<dbReference type="Pfam" id="PF06486">
    <property type="entry name" value="DUF1093"/>
    <property type="match status" value="1"/>
</dbReference>
<dbReference type="EMBL" id="MJEA01000001">
    <property type="protein sequence ID" value="OQO71513.1"/>
    <property type="molecule type" value="Genomic_DNA"/>
</dbReference>
<dbReference type="InterPro" id="IPR006542">
    <property type="entry name" value="DUF1093"/>
</dbReference>
<name>A0A1V8YW29_9ENTE</name>
<dbReference type="InterPro" id="IPR036166">
    <property type="entry name" value="YxeA-like_sf"/>
</dbReference>
<dbReference type="STRING" id="112904.BH747_01390"/>
<evidence type="ECO:0000313" key="1">
    <source>
        <dbReference type="EMBL" id="OQO71513.1"/>
    </source>
</evidence>
<dbReference type="RefSeq" id="WP_081181702.1">
    <property type="nucleotide sequence ID" value="NZ_MJEA01000001.1"/>
</dbReference>
<gene>
    <name evidence="1" type="ORF">BH747_01390</name>
</gene>
<proteinExistence type="predicted"/>
<reference evidence="1 2" key="1">
    <citation type="journal article" date="2017" name="BMC Microbiol.">
        <title>Comparative genomics of Enterococcus spp. isolated from bovine feces.</title>
        <authorList>
            <person name="Beukers A.G."/>
            <person name="Zaheer R."/>
            <person name="Goji N."/>
            <person name="Amoako K.K."/>
            <person name="Chaves A.V."/>
            <person name="Ward M.P."/>
            <person name="McAllister T.A."/>
        </authorList>
    </citation>
    <scope>NUCLEOTIDE SEQUENCE [LARGE SCALE GENOMIC DNA]</scope>
    <source>
        <strain evidence="1 2">F1129D 143</strain>
    </source>
</reference>
<dbReference type="SUPFAM" id="SSF159121">
    <property type="entry name" value="BC4932-like"/>
    <property type="match status" value="1"/>
</dbReference>
<evidence type="ECO:0008006" key="3">
    <source>
        <dbReference type="Google" id="ProtNLM"/>
    </source>
</evidence>
<evidence type="ECO:0000313" key="2">
    <source>
        <dbReference type="Proteomes" id="UP000192477"/>
    </source>
</evidence>
<accession>A0A1V8YW29</accession>
<organism evidence="1 2">
    <name type="scientific">Enterococcus villorum</name>
    <dbReference type="NCBI Taxonomy" id="112904"/>
    <lineage>
        <taxon>Bacteria</taxon>
        <taxon>Bacillati</taxon>
        <taxon>Bacillota</taxon>
        <taxon>Bacilli</taxon>
        <taxon>Lactobacillales</taxon>
        <taxon>Enterococcaceae</taxon>
        <taxon>Enterococcus</taxon>
    </lineage>
</organism>
<dbReference type="AlphaFoldDB" id="A0A1V8YW29"/>
<dbReference type="Gene3D" id="2.40.50.480">
    <property type="match status" value="1"/>
</dbReference>
<protein>
    <recommendedName>
        <fullName evidence="3">DUF1093 domain-containing protein</fullName>
    </recommendedName>
</protein>
<dbReference type="Proteomes" id="UP000192477">
    <property type="component" value="Unassembled WGS sequence"/>
</dbReference>
<comment type="caution">
    <text evidence="1">The sequence shown here is derived from an EMBL/GenBank/DDBJ whole genome shotgun (WGS) entry which is preliminary data.</text>
</comment>